<dbReference type="GO" id="GO:0015562">
    <property type="term" value="F:efflux transmembrane transporter activity"/>
    <property type="evidence" value="ECO:0007669"/>
    <property type="project" value="TreeGrafter"/>
</dbReference>
<protein>
    <submittedName>
        <fullName evidence="3">RND family efflux transporter MFP subunit</fullName>
    </submittedName>
</protein>
<dbReference type="GO" id="GO:1990281">
    <property type="term" value="C:efflux pump complex"/>
    <property type="evidence" value="ECO:0007669"/>
    <property type="project" value="TreeGrafter"/>
</dbReference>
<dbReference type="Gene3D" id="2.40.420.20">
    <property type="match status" value="1"/>
</dbReference>
<evidence type="ECO:0000256" key="1">
    <source>
        <dbReference type="SAM" id="Coils"/>
    </source>
</evidence>
<dbReference type="Gene3D" id="2.40.30.170">
    <property type="match status" value="1"/>
</dbReference>
<accession>K6YRF5</accession>
<name>K6YRF5_9ALTE</name>
<reference evidence="3 4" key="1">
    <citation type="journal article" date="2017" name="Antonie Van Leeuwenhoek">
        <title>Rhizobium rhizosphaerae sp. nov., a novel species isolated from rice rhizosphere.</title>
        <authorList>
            <person name="Zhao J.J."/>
            <person name="Zhang J."/>
            <person name="Zhang R.J."/>
            <person name="Zhang C.W."/>
            <person name="Yin H.Q."/>
            <person name="Zhang X.X."/>
        </authorList>
    </citation>
    <scope>NUCLEOTIDE SEQUENCE [LARGE SCALE GENOMIC DNA]</scope>
    <source>
        <strain evidence="3 4">BSs20135</strain>
    </source>
</reference>
<keyword evidence="2" id="KW-0812">Transmembrane</keyword>
<evidence type="ECO:0000313" key="4">
    <source>
        <dbReference type="Proteomes" id="UP000006327"/>
    </source>
</evidence>
<evidence type="ECO:0000256" key="2">
    <source>
        <dbReference type="SAM" id="Phobius"/>
    </source>
</evidence>
<dbReference type="Proteomes" id="UP000006327">
    <property type="component" value="Unassembled WGS sequence"/>
</dbReference>
<keyword evidence="1" id="KW-0175">Coiled coil</keyword>
<keyword evidence="2" id="KW-1133">Transmembrane helix</keyword>
<dbReference type="Gene3D" id="2.40.50.100">
    <property type="match status" value="1"/>
</dbReference>
<keyword evidence="4" id="KW-1185">Reference proteome</keyword>
<gene>
    <name evidence="3" type="ORF">GARC_2286</name>
</gene>
<feature type="coiled-coil region" evidence="1">
    <location>
        <begin position="200"/>
        <end position="245"/>
    </location>
</feature>
<dbReference type="Gene3D" id="1.10.287.470">
    <property type="entry name" value="Helix hairpin bin"/>
    <property type="match status" value="1"/>
</dbReference>
<dbReference type="STRING" id="493475.GARC_2286"/>
<dbReference type="eggNOG" id="COG0845">
    <property type="taxonomic scope" value="Bacteria"/>
</dbReference>
<dbReference type="PANTHER" id="PTHR30469:SF15">
    <property type="entry name" value="HLYD FAMILY OF SECRETION PROTEINS"/>
    <property type="match status" value="1"/>
</dbReference>
<evidence type="ECO:0000313" key="3">
    <source>
        <dbReference type="EMBL" id="GAC19253.1"/>
    </source>
</evidence>
<feature type="transmembrane region" description="Helical" evidence="2">
    <location>
        <begin position="26"/>
        <end position="47"/>
    </location>
</feature>
<dbReference type="EMBL" id="BAEO01000029">
    <property type="protein sequence ID" value="GAC19253.1"/>
    <property type="molecule type" value="Genomic_DNA"/>
</dbReference>
<dbReference type="PANTHER" id="PTHR30469">
    <property type="entry name" value="MULTIDRUG RESISTANCE PROTEIN MDTA"/>
    <property type="match status" value="1"/>
</dbReference>
<sequence length="424" mass="46764">MNMINSTDGQDQVIPKMASNKPWGKIVAGTIIFTASVWFILPTLSQWTGGVPSVEPQTITRSEVFNGTLIRDVAVNGKLVAANAPTLYSSESGQVTLLAKPGDIVKEGAIVAIVLSPELQSTIKQATAKLESLKIDASRGELNDLESKLDLERILDTASIRINASNRELARAELSFKKQVISEIDLVSKRDAKLESELLFKHAEKRVELAKKRLEFENKTRDFSVKSQQLIVDELQRRVELLKVRAPVNGVVGNWLVQKKERVNDTQAIMTIVDLSHYEAELNVPEFYADDLGLGLDVQMKIAGKSLIGKVISISPEVKNSQVMVKVSVDNLSDIQLRQNQRLNARIEFEKKENVLMVKRGSFLASHGGQAAYVINGEQAYQKPITIGSQSVEFIEITSGLNAGDSIIISSTEKFDTHSTILLN</sequence>
<dbReference type="AlphaFoldDB" id="K6YRF5"/>
<comment type="caution">
    <text evidence="3">The sequence shown here is derived from an EMBL/GenBank/DDBJ whole genome shotgun (WGS) entry which is preliminary data.</text>
</comment>
<proteinExistence type="predicted"/>
<keyword evidence="2" id="KW-0472">Membrane</keyword>
<organism evidence="3 4">
    <name type="scientific">Paraglaciecola arctica BSs20135</name>
    <dbReference type="NCBI Taxonomy" id="493475"/>
    <lineage>
        <taxon>Bacteria</taxon>
        <taxon>Pseudomonadati</taxon>
        <taxon>Pseudomonadota</taxon>
        <taxon>Gammaproteobacteria</taxon>
        <taxon>Alteromonadales</taxon>
        <taxon>Alteromonadaceae</taxon>
        <taxon>Paraglaciecola</taxon>
    </lineage>
</organism>